<gene>
    <name evidence="4" type="ORF">DW914_07285</name>
    <name evidence="3" type="ORF">DWY29_14465</name>
    <name evidence="2" type="ORF">ERS852392_01263</name>
    <name evidence="1" type="ORF">RIL183_13141</name>
</gene>
<evidence type="ECO:0000313" key="6">
    <source>
        <dbReference type="Proteomes" id="UP000095395"/>
    </source>
</evidence>
<dbReference type="STRING" id="360807.ERS852392_01263"/>
<keyword evidence="5" id="KW-1185">Reference proteome</keyword>
<sequence length="204" mass="24187">MDLLNGMLQKDQDEFRRICNKLINVCFICRQNQATRSDFYFIEKYKEKFEELLGVLGYRLEMNDEYGVVQLTNALNTNRQNLKLYESVILLILRILFDEKKRELSVSDEVIVNLGDIQDKFLSLKIRDKMIDKTTMGNALRLFRRYQLIELLESDLKNEESRVLIYNSILMAVRVEDIKSVYEKVDSYRKGKLKDEEADQTETD</sequence>
<reference evidence="1" key="2">
    <citation type="submission" date="2015-05" db="EMBL/GenBank/DDBJ databases">
        <authorList>
            <person name="Wang D.B."/>
            <person name="Wang M."/>
        </authorList>
    </citation>
    <scope>NUCLEOTIDE SEQUENCE [LARGE SCALE GENOMIC DNA]</scope>
    <source>
        <strain evidence="1">L1-83</strain>
    </source>
</reference>
<evidence type="ECO:0000313" key="7">
    <source>
        <dbReference type="Proteomes" id="UP000283492"/>
    </source>
</evidence>
<evidence type="ECO:0000313" key="8">
    <source>
        <dbReference type="Proteomes" id="UP000285820"/>
    </source>
</evidence>
<reference evidence="5" key="1">
    <citation type="submission" date="2015-05" db="EMBL/GenBank/DDBJ databases">
        <authorList>
            <consortium name="Pathogen Informatics"/>
        </authorList>
    </citation>
    <scope>NUCLEOTIDE SEQUENCE [LARGE SCALE GENOMIC DNA]</scope>
    <source>
        <strain evidence="2 6">2789STDY5608835</strain>
        <strain evidence="5">L1-83</strain>
    </source>
</reference>
<dbReference type="Proteomes" id="UP000283492">
    <property type="component" value="Unassembled WGS sequence"/>
</dbReference>
<dbReference type="Pfam" id="PF13835">
    <property type="entry name" value="DUF4194"/>
    <property type="match status" value="1"/>
</dbReference>
<dbReference type="Proteomes" id="UP000049828">
    <property type="component" value="Unassembled WGS sequence"/>
</dbReference>
<dbReference type="EMBL" id="QSFX01000010">
    <property type="protein sequence ID" value="RHA89562.1"/>
    <property type="molecule type" value="Genomic_DNA"/>
</dbReference>
<dbReference type="InterPro" id="IPR025449">
    <property type="entry name" value="JetB"/>
</dbReference>
<reference evidence="7 8" key="3">
    <citation type="submission" date="2018-08" db="EMBL/GenBank/DDBJ databases">
        <title>A genome reference for cultivated species of the human gut microbiota.</title>
        <authorList>
            <person name="Zou Y."/>
            <person name="Xue W."/>
            <person name="Luo G."/>
        </authorList>
    </citation>
    <scope>NUCLEOTIDE SEQUENCE [LARGE SCALE GENOMIC DNA]</scope>
    <source>
        <strain evidence="3 8">AF24-4</strain>
        <strain evidence="4 7">AM42-1AC</strain>
    </source>
</reference>
<dbReference type="EMBL" id="QRUN01000029">
    <property type="protein sequence ID" value="RGR65482.1"/>
    <property type="molecule type" value="Genomic_DNA"/>
</dbReference>
<accession>A0A0M6WCP5</accession>
<dbReference type="Proteomes" id="UP000285820">
    <property type="component" value="Unassembled WGS sequence"/>
</dbReference>
<name>A0A0M6WCP5_9FIRM</name>
<organism evidence="1 5">
    <name type="scientific">Roseburia inulinivorans</name>
    <dbReference type="NCBI Taxonomy" id="360807"/>
    <lineage>
        <taxon>Bacteria</taxon>
        <taxon>Bacillati</taxon>
        <taxon>Bacillota</taxon>
        <taxon>Clostridia</taxon>
        <taxon>Lachnospirales</taxon>
        <taxon>Lachnospiraceae</taxon>
        <taxon>Roseburia</taxon>
    </lineage>
</organism>
<evidence type="ECO:0000313" key="4">
    <source>
        <dbReference type="EMBL" id="RHA89562.1"/>
    </source>
</evidence>
<dbReference type="OrthoDB" id="160982at2"/>
<evidence type="ECO:0000313" key="2">
    <source>
        <dbReference type="EMBL" id="CUN75085.1"/>
    </source>
</evidence>
<protein>
    <submittedName>
        <fullName evidence="3">DUF4194 domain-containing protein</fullName>
    </submittedName>
</protein>
<dbReference type="EMBL" id="CYYR01000007">
    <property type="protein sequence ID" value="CUN75085.1"/>
    <property type="molecule type" value="Genomic_DNA"/>
</dbReference>
<evidence type="ECO:0000313" key="5">
    <source>
        <dbReference type="Proteomes" id="UP000049828"/>
    </source>
</evidence>
<evidence type="ECO:0000313" key="1">
    <source>
        <dbReference type="EMBL" id="CRL32477.1"/>
    </source>
</evidence>
<dbReference type="Proteomes" id="UP000095395">
    <property type="component" value="Unassembled WGS sequence"/>
</dbReference>
<proteinExistence type="predicted"/>
<dbReference type="EMBL" id="CVRS01000014">
    <property type="protein sequence ID" value="CRL32477.1"/>
    <property type="molecule type" value="Genomic_DNA"/>
</dbReference>
<dbReference type="RefSeq" id="WP_055039042.1">
    <property type="nucleotide sequence ID" value="NZ_CABJFX010000010.1"/>
</dbReference>
<dbReference type="AlphaFoldDB" id="A0A0M6WCP5"/>
<evidence type="ECO:0000313" key="3">
    <source>
        <dbReference type="EMBL" id="RGR65482.1"/>
    </source>
</evidence>